<evidence type="ECO:0000313" key="2">
    <source>
        <dbReference type="Ensembl" id="ENSNNAP00000003380.1"/>
    </source>
</evidence>
<dbReference type="OrthoDB" id="167806at2759"/>
<protein>
    <submittedName>
        <fullName evidence="2">MPN domain containing</fullName>
    </submittedName>
</protein>
<dbReference type="Proteomes" id="UP000694559">
    <property type="component" value="Unplaced"/>
</dbReference>
<dbReference type="PANTHER" id="PTHR10410">
    <property type="entry name" value="EUKARYOTIC TRANSLATION INITIATION FACTOR 3 -RELATED"/>
    <property type="match status" value="1"/>
</dbReference>
<name>A0A8C6VAW8_NAJNA</name>
<organism evidence="2 3">
    <name type="scientific">Naja naja</name>
    <name type="common">Indian cobra</name>
    <dbReference type="NCBI Taxonomy" id="35670"/>
    <lineage>
        <taxon>Eukaryota</taxon>
        <taxon>Metazoa</taxon>
        <taxon>Chordata</taxon>
        <taxon>Craniata</taxon>
        <taxon>Vertebrata</taxon>
        <taxon>Euteleostomi</taxon>
        <taxon>Lepidosauria</taxon>
        <taxon>Squamata</taxon>
        <taxon>Bifurcata</taxon>
        <taxon>Unidentata</taxon>
        <taxon>Episquamata</taxon>
        <taxon>Toxicofera</taxon>
        <taxon>Serpentes</taxon>
        <taxon>Colubroidea</taxon>
        <taxon>Elapidae</taxon>
        <taxon>Elapinae</taxon>
        <taxon>Naja</taxon>
    </lineage>
</organism>
<dbReference type="Pfam" id="PF01398">
    <property type="entry name" value="JAB"/>
    <property type="match status" value="1"/>
</dbReference>
<reference evidence="2" key="2">
    <citation type="submission" date="2025-09" db="UniProtKB">
        <authorList>
            <consortium name="Ensembl"/>
        </authorList>
    </citation>
    <scope>IDENTIFICATION</scope>
</reference>
<dbReference type="PROSITE" id="PS50249">
    <property type="entry name" value="MPN"/>
    <property type="match status" value="1"/>
</dbReference>
<dbReference type="CDD" id="cd08067">
    <property type="entry name" value="MPN_2A_DUB"/>
    <property type="match status" value="1"/>
</dbReference>
<dbReference type="AlphaFoldDB" id="A0A8C6VAW8"/>
<reference evidence="2" key="1">
    <citation type="submission" date="2025-08" db="UniProtKB">
        <authorList>
            <consortium name="Ensembl"/>
        </authorList>
    </citation>
    <scope>IDENTIFICATION</scope>
</reference>
<dbReference type="Ensembl" id="ENSNNAT00000003542.1">
    <property type="protein sequence ID" value="ENSNNAP00000003380.1"/>
    <property type="gene ID" value="ENSNNAG00000002302.1"/>
</dbReference>
<evidence type="ECO:0000259" key="1">
    <source>
        <dbReference type="PROSITE" id="PS50249"/>
    </source>
</evidence>
<dbReference type="InterPro" id="IPR050242">
    <property type="entry name" value="JAMM_MPN+_peptidase_M67A"/>
</dbReference>
<dbReference type="GeneTree" id="ENSGT00940000160191"/>
<sequence length="332" mass="37482">PIGGPSGNTGLSVGRHGISFLRICVWPLISAPFLLCFKMGALQLPEFLRQQGPHSCCPPPPPLHKPCSLLALMMLPSRVMRHLQENQQAQRPPRTPQFNPELRMFPSIDCHAALSPLFPSLQDFHSHLTKSEVVGYLAGQWNINSQLLTVLRAFPCRSRLGDGELAAIVEEEICQNLFLRGLSLVGWYHSHPFSHPLPSLQDIDMQMDYQLKLQGTSNSFQPCLALICGPYYHGNQGVESKISPFWVMPPPEQRPYDYGIPIEVEVTYIQDGFLTNDILHEMMLLVEFYKGAPDMVKFQDAWSQEQTYLDKLKCFGTLDSKQRGTCHITPQI</sequence>
<gene>
    <name evidence="2" type="primary">MPND</name>
</gene>
<keyword evidence="3" id="KW-1185">Reference proteome</keyword>
<dbReference type="GO" id="GO:0008237">
    <property type="term" value="F:metallopeptidase activity"/>
    <property type="evidence" value="ECO:0007669"/>
    <property type="project" value="InterPro"/>
</dbReference>
<dbReference type="Gene3D" id="3.40.140.10">
    <property type="entry name" value="Cytidine Deaminase, domain 2"/>
    <property type="match status" value="1"/>
</dbReference>
<feature type="domain" description="MPN" evidence="1">
    <location>
        <begin position="108"/>
        <end position="247"/>
    </location>
</feature>
<accession>A0A8C6VAW8</accession>
<proteinExistence type="predicted"/>
<dbReference type="InterPro" id="IPR037518">
    <property type="entry name" value="MPN"/>
</dbReference>
<evidence type="ECO:0000313" key="3">
    <source>
        <dbReference type="Proteomes" id="UP000694559"/>
    </source>
</evidence>
<dbReference type="SUPFAM" id="SSF102712">
    <property type="entry name" value="JAB1/MPN domain"/>
    <property type="match status" value="1"/>
</dbReference>
<dbReference type="InterPro" id="IPR000555">
    <property type="entry name" value="JAMM/MPN+_dom"/>
</dbReference>